<sequence>MAALALDGKKSQGVQWELRRLRTEAEERALAILRERKAKAAASGGDAVRKLPVVDSDWYDADYLREILEGIELCIEEVAPPSVASLTLNLSWPPNHPLWSRPVAAFVTNCHQRLILLCFGEYCPCNFYVVYDTSANSVAIVPPLPHMPRYHSDIGGSNGGVAVLCLDDGGFLLTELFRHRDGNTLLLTDKATLFTWVSYKWEQREVALPLPLLAAEDDDEPFWCNQLYKDVSFIPTFPVLSTVDHGIIYVTVTDYKYNHEHAMWEPTQFYVLSLDMRLCKVVSSFRIPDRGGFVADQRIITSHFTNYLNQTRREEYCRPPSSGEEVADEEESRSNPAAWTSLWISSGKEASN</sequence>
<feature type="region of interest" description="Disordered" evidence="1">
    <location>
        <begin position="315"/>
        <end position="337"/>
    </location>
</feature>
<keyword evidence="3" id="KW-1185">Reference proteome</keyword>
<dbReference type="Proteomes" id="UP000636709">
    <property type="component" value="Unassembled WGS sequence"/>
</dbReference>
<evidence type="ECO:0000313" key="3">
    <source>
        <dbReference type="Proteomes" id="UP000636709"/>
    </source>
</evidence>
<evidence type="ECO:0000256" key="1">
    <source>
        <dbReference type="SAM" id="MobiDB-lite"/>
    </source>
</evidence>
<proteinExistence type="predicted"/>
<dbReference type="PANTHER" id="PTHR33086">
    <property type="entry name" value="OS05G0468200 PROTEIN-RELATED"/>
    <property type="match status" value="1"/>
</dbReference>
<dbReference type="AlphaFoldDB" id="A0A835KMF5"/>
<evidence type="ECO:0008006" key="4">
    <source>
        <dbReference type="Google" id="ProtNLM"/>
    </source>
</evidence>
<dbReference type="PANTHER" id="PTHR33086:SF52">
    <property type="entry name" value="OS09G0128900 PROTEIN"/>
    <property type="match status" value="1"/>
</dbReference>
<gene>
    <name evidence="2" type="ORF">HU200_011811</name>
</gene>
<dbReference type="EMBL" id="JACEFO010000910">
    <property type="protein sequence ID" value="KAF8753155.1"/>
    <property type="molecule type" value="Genomic_DNA"/>
</dbReference>
<evidence type="ECO:0000313" key="2">
    <source>
        <dbReference type="EMBL" id="KAF8753155.1"/>
    </source>
</evidence>
<protein>
    <recommendedName>
        <fullName evidence="4">DUF1618 domain-containing protein</fullName>
    </recommendedName>
</protein>
<name>A0A835KMF5_9POAL</name>
<organism evidence="2 3">
    <name type="scientific">Digitaria exilis</name>
    <dbReference type="NCBI Taxonomy" id="1010633"/>
    <lineage>
        <taxon>Eukaryota</taxon>
        <taxon>Viridiplantae</taxon>
        <taxon>Streptophyta</taxon>
        <taxon>Embryophyta</taxon>
        <taxon>Tracheophyta</taxon>
        <taxon>Spermatophyta</taxon>
        <taxon>Magnoliopsida</taxon>
        <taxon>Liliopsida</taxon>
        <taxon>Poales</taxon>
        <taxon>Poaceae</taxon>
        <taxon>PACMAD clade</taxon>
        <taxon>Panicoideae</taxon>
        <taxon>Panicodae</taxon>
        <taxon>Paniceae</taxon>
        <taxon>Anthephorinae</taxon>
        <taxon>Digitaria</taxon>
    </lineage>
</organism>
<accession>A0A835KMF5</accession>
<comment type="caution">
    <text evidence="2">The sequence shown here is derived from an EMBL/GenBank/DDBJ whole genome shotgun (WGS) entry which is preliminary data.</text>
</comment>
<reference evidence="2" key="1">
    <citation type="submission" date="2020-07" db="EMBL/GenBank/DDBJ databases">
        <title>Genome sequence and genetic diversity analysis of an under-domesticated orphan crop, white fonio (Digitaria exilis).</title>
        <authorList>
            <person name="Bennetzen J.L."/>
            <person name="Chen S."/>
            <person name="Ma X."/>
            <person name="Wang X."/>
            <person name="Yssel A.E.J."/>
            <person name="Chaluvadi S.R."/>
            <person name="Johnson M."/>
            <person name="Gangashetty P."/>
            <person name="Hamidou F."/>
            <person name="Sanogo M.D."/>
            <person name="Zwaenepoel A."/>
            <person name="Wallace J."/>
            <person name="Van De Peer Y."/>
            <person name="Van Deynze A."/>
        </authorList>
    </citation>
    <scope>NUCLEOTIDE SEQUENCE</scope>
    <source>
        <tissue evidence="2">Leaves</tissue>
    </source>
</reference>